<proteinExistence type="predicted"/>
<name>A0ABX0GRV2_9ACTN</name>
<feature type="transmembrane region" description="Helical" evidence="1">
    <location>
        <begin position="59"/>
        <end position="77"/>
    </location>
</feature>
<keyword evidence="1" id="KW-0812">Transmembrane</keyword>
<dbReference type="InterPro" id="IPR022062">
    <property type="entry name" value="DUF3618"/>
</dbReference>
<gene>
    <name evidence="2" type="ORF">G9H71_03435</name>
</gene>
<reference evidence="2 3" key="1">
    <citation type="submission" date="2020-03" db="EMBL/GenBank/DDBJ databases">
        <title>Two novel Motilibacter sp.</title>
        <authorList>
            <person name="Liu S."/>
        </authorList>
    </citation>
    <scope>NUCLEOTIDE SEQUENCE [LARGE SCALE GENOMIC DNA]</scope>
    <source>
        <strain evidence="2 3">E257</strain>
    </source>
</reference>
<evidence type="ECO:0000313" key="2">
    <source>
        <dbReference type="EMBL" id="NHC12831.1"/>
    </source>
</evidence>
<keyword evidence="1" id="KW-0472">Membrane</keyword>
<accession>A0ABX0GRV2</accession>
<dbReference type="Pfam" id="PF12277">
    <property type="entry name" value="DUF3618"/>
    <property type="match status" value="1"/>
</dbReference>
<protein>
    <submittedName>
        <fullName evidence="2">DUF3618 domain-containing protein</fullName>
    </submittedName>
</protein>
<keyword evidence="1" id="KW-1133">Transmembrane helix</keyword>
<organism evidence="2 3">
    <name type="scientific">Motilibacter deserti</name>
    <dbReference type="NCBI Taxonomy" id="2714956"/>
    <lineage>
        <taxon>Bacteria</taxon>
        <taxon>Bacillati</taxon>
        <taxon>Actinomycetota</taxon>
        <taxon>Actinomycetes</taxon>
        <taxon>Motilibacterales</taxon>
        <taxon>Motilibacteraceae</taxon>
        <taxon>Motilibacter</taxon>
    </lineage>
</organism>
<dbReference type="EMBL" id="JAANNP010000001">
    <property type="protein sequence ID" value="NHC12831.1"/>
    <property type="molecule type" value="Genomic_DNA"/>
</dbReference>
<comment type="caution">
    <text evidence="2">The sequence shown here is derived from an EMBL/GenBank/DDBJ whole genome shotgun (WGS) entry which is preliminary data.</text>
</comment>
<evidence type="ECO:0000256" key="1">
    <source>
        <dbReference type="SAM" id="Phobius"/>
    </source>
</evidence>
<evidence type="ECO:0000313" key="3">
    <source>
        <dbReference type="Proteomes" id="UP000800981"/>
    </source>
</evidence>
<keyword evidence="3" id="KW-1185">Reference proteome</keyword>
<dbReference type="Proteomes" id="UP000800981">
    <property type="component" value="Unassembled WGS sequence"/>
</dbReference>
<sequence>MARSPAQIERDIEVTRQRLAGTIDEISDRVKPANLVADAKAKAKAQFVNPDGSPRTDRIAVVGGVVVAVVALVVLRARRH</sequence>